<organism evidence="9 10">
    <name type="scientific">Pseudomonas fluorescens</name>
    <dbReference type="NCBI Taxonomy" id="294"/>
    <lineage>
        <taxon>Bacteria</taxon>
        <taxon>Pseudomonadati</taxon>
        <taxon>Pseudomonadota</taxon>
        <taxon>Gammaproteobacteria</taxon>
        <taxon>Pseudomonadales</taxon>
        <taxon>Pseudomonadaceae</taxon>
        <taxon>Pseudomonas</taxon>
    </lineage>
</organism>
<feature type="binding site" evidence="7">
    <location>
        <position position="144"/>
    </location>
    <ligand>
        <name>Mg(2+)</name>
        <dbReference type="ChEBI" id="CHEBI:18420"/>
    </ligand>
</feature>
<evidence type="ECO:0000256" key="5">
    <source>
        <dbReference type="ARBA" id="ARBA00029596"/>
    </source>
</evidence>
<sequence length="236" mass="25697">MSDQINPRQQLVSREQPDPSIATSGEMPMSYQINPRQPVVNQELLAAYRSIPSSTIGHFSDRGFLRGIKPLFNDIRMVGHVVTVKVFPPDGSILREALLSSEPGDVLVIECVGDEECGCWGELRTLAGLIKGLAGVVVSGAVTDVSALRRHGLPVFCRDVSAFTTRGIGARGEVNQAIQVGEVRVQPGDLAIGDDDGVFILDPRQAAELLPELLIKEEADQRRRAEFLQRLHARPA</sequence>
<dbReference type="CDD" id="cd16841">
    <property type="entry name" value="RraA_family"/>
    <property type="match status" value="1"/>
</dbReference>
<reference evidence="9 10" key="1">
    <citation type="submission" date="2019-09" db="EMBL/GenBank/DDBJ databases">
        <authorList>
            <person name="Chandra G."/>
            <person name="Truman W A."/>
        </authorList>
    </citation>
    <scope>NUCLEOTIDE SEQUENCE [LARGE SCALE GENOMIC DNA]</scope>
    <source>
        <strain evidence="9">PS833</strain>
    </source>
</reference>
<dbReference type="GO" id="GO:0016829">
    <property type="term" value="F:lyase activity"/>
    <property type="evidence" value="ECO:0007669"/>
    <property type="project" value="UniProtKB-KW"/>
</dbReference>
<comment type="cofactor">
    <cofactor evidence="1">
        <name>a divalent metal cation</name>
        <dbReference type="ChEBI" id="CHEBI:60240"/>
    </cofactor>
</comment>
<dbReference type="Pfam" id="PF03737">
    <property type="entry name" value="RraA-like"/>
    <property type="match status" value="1"/>
</dbReference>
<name>A0A5E7D3X8_PSEFL</name>
<evidence type="ECO:0000256" key="2">
    <source>
        <dbReference type="ARBA" id="ARBA00016549"/>
    </source>
</evidence>
<evidence type="ECO:0000256" key="1">
    <source>
        <dbReference type="ARBA" id="ARBA00001968"/>
    </source>
</evidence>
<evidence type="ECO:0000256" key="3">
    <source>
        <dbReference type="ARBA" id="ARBA00022723"/>
    </source>
</evidence>
<evidence type="ECO:0000256" key="7">
    <source>
        <dbReference type="PIRSR" id="PIRSR605493-1"/>
    </source>
</evidence>
<comment type="cofactor">
    <cofactor evidence="7">
        <name>Mg(2+)</name>
        <dbReference type="ChEBI" id="CHEBI:18420"/>
    </cofactor>
</comment>
<dbReference type="GO" id="GO:0046872">
    <property type="term" value="F:metal ion binding"/>
    <property type="evidence" value="ECO:0007669"/>
    <property type="project" value="UniProtKB-KW"/>
</dbReference>
<evidence type="ECO:0000256" key="6">
    <source>
        <dbReference type="ARBA" id="ARBA00030169"/>
    </source>
</evidence>
<evidence type="ECO:0000256" key="8">
    <source>
        <dbReference type="SAM" id="MobiDB-lite"/>
    </source>
</evidence>
<dbReference type="InterPro" id="IPR005493">
    <property type="entry name" value="RraA/RraA-like"/>
</dbReference>
<dbReference type="Proteomes" id="UP000409037">
    <property type="component" value="Unassembled WGS sequence"/>
</dbReference>
<dbReference type="Gene3D" id="3.50.30.40">
    <property type="entry name" value="Ribonuclease E inhibitor RraA/RraA-like"/>
    <property type="match status" value="1"/>
</dbReference>
<keyword evidence="3 7" id="KW-0479">Metal-binding</keyword>
<protein>
    <recommendedName>
        <fullName evidence="2">Putative 4-hydroxy-4-methyl-2-oxoglutarate aldolase</fullName>
    </recommendedName>
    <alternativeName>
        <fullName evidence="5">Regulator of ribonuclease activity homolog</fullName>
    </alternativeName>
    <alternativeName>
        <fullName evidence="6">RraA-like protein</fullName>
    </alternativeName>
</protein>
<keyword evidence="4" id="KW-0456">Lyase</keyword>
<keyword evidence="7" id="KW-0460">Magnesium</keyword>
<dbReference type="AlphaFoldDB" id="A0A5E7D3X8"/>
<dbReference type="InterPro" id="IPR036704">
    <property type="entry name" value="RraA/RraA-like_sf"/>
</dbReference>
<dbReference type="EMBL" id="CABVHU010000006">
    <property type="protein sequence ID" value="VVO02292.1"/>
    <property type="molecule type" value="Genomic_DNA"/>
</dbReference>
<feature type="compositionally biased region" description="Polar residues" evidence="8">
    <location>
        <begin position="1"/>
        <end position="13"/>
    </location>
</feature>
<evidence type="ECO:0000313" key="10">
    <source>
        <dbReference type="Proteomes" id="UP000409037"/>
    </source>
</evidence>
<dbReference type="PANTHER" id="PTHR33254:SF4">
    <property type="entry name" value="4-HYDROXY-4-METHYL-2-OXOGLUTARATE ALDOLASE 3-RELATED"/>
    <property type="match status" value="1"/>
</dbReference>
<dbReference type="PANTHER" id="PTHR33254">
    <property type="entry name" value="4-HYDROXY-4-METHYL-2-OXOGLUTARATE ALDOLASE 3-RELATED"/>
    <property type="match status" value="1"/>
</dbReference>
<evidence type="ECO:0000313" key="9">
    <source>
        <dbReference type="EMBL" id="VVO02292.1"/>
    </source>
</evidence>
<dbReference type="SUPFAM" id="SSF89562">
    <property type="entry name" value="RraA-like"/>
    <property type="match status" value="1"/>
</dbReference>
<evidence type="ECO:0000256" key="4">
    <source>
        <dbReference type="ARBA" id="ARBA00023239"/>
    </source>
</evidence>
<accession>A0A5E7D3X8</accession>
<gene>
    <name evidence="9" type="ORF">PS833_02755</name>
</gene>
<proteinExistence type="predicted"/>
<feature type="region of interest" description="Disordered" evidence="8">
    <location>
        <begin position="1"/>
        <end position="28"/>
    </location>
</feature>